<dbReference type="PANTHER" id="PTHR35792">
    <property type="entry name" value="GENERAL STRESS PROTEIN"/>
    <property type="match status" value="1"/>
</dbReference>
<gene>
    <name evidence="2" type="ORF">PAECIP111802_03557</name>
</gene>
<keyword evidence="1" id="KW-0472">Membrane</keyword>
<dbReference type="InterPro" id="IPR024623">
    <property type="entry name" value="YtxH"/>
</dbReference>
<keyword evidence="3" id="KW-1185">Reference proteome</keyword>
<evidence type="ECO:0000256" key="1">
    <source>
        <dbReference type="SAM" id="Phobius"/>
    </source>
</evidence>
<protein>
    <recommendedName>
        <fullName evidence="4">YtxH domain-containing protein</fullName>
    </recommendedName>
</protein>
<keyword evidence="1" id="KW-0812">Transmembrane</keyword>
<accession>A0ABM8VJJ5</accession>
<sequence length="145" mass="15119">MMTTTDTMSTTTEQPVRSGVLLGIMIGAAAGSLAALLLAPKSGKALRSGLKDKAQTLQSKGQEWLHTAKEAAGNAAQVYKEQSTRLIDKAHVVADRASEATHEAIGRTADAVAETEASAHRTIDKTADAAHHALDEAGRTLKSTS</sequence>
<evidence type="ECO:0000313" key="3">
    <source>
        <dbReference type="Proteomes" id="UP000730618"/>
    </source>
</evidence>
<comment type="caution">
    <text evidence="2">The sequence shown here is derived from an EMBL/GenBank/DDBJ whole genome shotgun (WGS) entry which is preliminary data.</text>
</comment>
<organism evidence="2 3">
    <name type="scientific">Paenibacillus allorhizosphaerae</name>
    <dbReference type="NCBI Taxonomy" id="2849866"/>
    <lineage>
        <taxon>Bacteria</taxon>
        <taxon>Bacillati</taxon>
        <taxon>Bacillota</taxon>
        <taxon>Bacilli</taxon>
        <taxon>Bacillales</taxon>
        <taxon>Paenibacillaceae</taxon>
        <taxon>Paenibacillus</taxon>
    </lineage>
</organism>
<reference evidence="2 3" key="1">
    <citation type="submission" date="2021-06" db="EMBL/GenBank/DDBJ databases">
        <authorList>
            <person name="Criscuolo A."/>
        </authorList>
    </citation>
    <scope>NUCLEOTIDE SEQUENCE [LARGE SCALE GENOMIC DNA]</scope>
    <source>
        <strain evidence="3">CIP 111802</strain>
    </source>
</reference>
<evidence type="ECO:0008006" key="4">
    <source>
        <dbReference type="Google" id="ProtNLM"/>
    </source>
</evidence>
<dbReference type="Proteomes" id="UP000730618">
    <property type="component" value="Unassembled WGS sequence"/>
</dbReference>
<dbReference type="PANTHER" id="PTHR35792:SF1">
    <property type="entry name" value="SLL0268 PROTEIN"/>
    <property type="match status" value="1"/>
</dbReference>
<keyword evidence="1" id="KW-1133">Transmembrane helix</keyword>
<dbReference type="Pfam" id="PF12732">
    <property type="entry name" value="YtxH"/>
    <property type="match status" value="1"/>
</dbReference>
<dbReference type="RefSeq" id="WP_218099854.1">
    <property type="nucleotide sequence ID" value="NZ_CAJVCE010000009.1"/>
</dbReference>
<dbReference type="InterPro" id="IPR052928">
    <property type="entry name" value="Desiccation-related_membrane"/>
</dbReference>
<proteinExistence type="predicted"/>
<dbReference type="EMBL" id="CAJVCE010000009">
    <property type="protein sequence ID" value="CAG7645600.1"/>
    <property type="molecule type" value="Genomic_DNA"/>
</dbReference>
<name>A0ABM8VJJ5_9BACL</name>
<feature type="transmembrane region" description="Helical" evidence="1">
    <location>
        <begin position="20"/>
        <end position="39"/>
    </location>
</feature>
<evidence type="ECO:0000313" key="2">
    <source>
        <dbReference type="EMBL" id="CAG7645600.1"/>
    </source>
</evidence>